<dbReference type="eggNOG" id="COG0668">
    <property type="taxonomic scope" value="Bacteria"/>
</dbReference>
<evidence type="ECO:0000256" key="1">
    <source>
        <dbReference type="SAM" id="Phobius"/>
    </source>
</evidence>
<reference evidence="2 3" key="1">
    <citation type="journal article" date="2008" name="Proc. Natl. Acad. Sci. U.S.A.">
        <title>Niche adaptation and genome expansion in the chlorophyll d-producing cyanobacterium Acaryochloris marina.</title>
        <authorList>
            <person name="Swingley W.D."/>
            <person name="Chen M."/>
            <person name="Cheung P.C."/>
            <person name="Conrad A.L."/>
            <person name="Dejesa L.C."/>
            <person name="Hao J."/>
            <person name="Honchak B.M."/>
            <person name="Karbach L.E."/>
            <person name="Kurdoglu A."/>
            <person name="Lahiri S."/>
            <person name="Mastrian S.D."/>
            <person name="Miyashita H."/>
            <person name="Page L."/>
            <person name="Ramakrishna P."/>
            <person name="Satoh S."/>
            <person name="Sattley W.M."/>
            <person name="Shimada Y."/>
            <person name="Taylor H.L."/>
            <person name="Tomo T."/>
            <person name="Tsuchiya T."/>
            <person name="Wang Z.T."/>
            <person name="Raymond J."/>
            <person name="Mimuro M."/>
            <person name="Blankenship R.E."/>
            <person name="Touchman J.W."/>
        </authorList>
    </citation>
    <scope>NUCLEOTIDE SEQUENCE [LARGE SCALE GENOMIC DNA]</scope>
    <source>
        <strain evidence="3">MBIC 11017</strain>
    </source>
</reference>
<dbReference type="PANTHER" id="PTHR30221:SF1">
    <property type="entry name" value="SMALL-CONDUCTANCE MECHANOSENSITIVE CHANNEL"/>
    <property type="match status" value="1"/>
</dbReference>
<organism evidence="2 3">
    <name type="scientific">Acaryochloris marina (strain MBIC 11017)</name>
    <dbReference type="NCBI Taxonomy" id="329726"/>
    <lineage>
        <taxon>Bacteria</taxon>
        <taxon>Bacillati</taxon>
        <taxon>Cyanobacteriota</taxon>
        <taxon>Cyanophyceae</taxon>
        <taxon>Acaryochloridales</taxon>
        <taxon>Acaryochloridaceae</taxon>
        <taxon>Acaryochloris</taxon>
    </lineage>
</organism>
<keyword evidence="1" id="KW-0812">Transmembrane</keyword>
<dbReference type="AlphaFoldDB" id="B0CFL5"/>
<dbReference type="KEGG" id="amr:AM1_2019"/>
<feature type="transmembrane region" description="Helical" evidence="1">
    <location>
        <begin position="502"/>
        <end position="524"/>
    </location>
</feature>
<proteinExistence type="predicted"/>
<dbReference type="NCBIfam" id="NF033912">
    <property type="entry name" value="msc"/>
    <property type="match status" value="1"/>
</dbReference>
<keyword evidence="3" id="KW-1185">Reference proteome</keyword>
<feature type="transmembrane region" description="Helical" evidence="1">
    <location>
        <begin position="476"/>
        <end position="496"/>
    </location>
</feature>
<evidence type="ECO:0000313" key="2">
    <source>
        <dbReference type="EMBL" id="ABW27034.1"/>
    </source>
</evidence>
<dbReference type="GO" id="GO:0008381">
    <property type="term" value="F:mechanosensitive monoatomic ion channel activity"/>
    <property type="evidence" value="ECO:0007669"/>
    <property type="project" value="InterPro"/>
</dbReference>
<dbReference type="Gene3D" id="1.10.287.1260">
    <property type="match status" value="2"/>
</dbReference>
<name>B0CFL5_ACAM1</name>
<dbReference type="OrthoDB" id="1411407at2"/>
<accession>B0CFL5</accession>
<evidence type="ECO:0000313" key="3">
    <source>
        <dbReference type="Proteomes" id="UP000000268"/>
    </source>
</evidence>
<feature type="transmembrane region" description="Helical" evidence="1">
    <location>
        <begin position="237"/>
        <end position="257"/>
    </location>
</feature>
<dbReference type="STRING" id="329726.AM1_2019"/>
<feature type="transmembrane region" description="Helical" evidence="1">
    <location>
        <begin position="136"/>
        <end position="159"/>
    </location>
</feature>
<gene>
    <name evidence="2" type="ordered locus">AM1_2019</name>
</gene>
<sequence length="542" mass="57092">MDAFLNIFTNPLVTSVNTSSLILGQAASNPLDTITNGVSQSLPAIIGAAAFLIIGVIVAYFVKWFVQALLSKTDIDNRIARWLSGSGDSRVAANVEKLIGSIVFWIVVLIAVVGALDSLKLENISAPLNNLLSKVLGYLPQIGGAIALMGVAWIIATLVKMVVIRVLQSLSIDERLSAASGPEDASGQQPISISETLGNTIYWFIFLLFLLPILETLKLQGPLQPVQAMVQDILEVLPNVLGAVLIGVAGWFVARIVRMIVTNLLTASGADRWGQQLGLTQAIGGQSLSTLAGSVVYVFILIPFAISAFQALGIAAISEPAVEMLRDVLRTIPRIFTAAVILGVAYILGKIVGDLVSGLLANFGFNNIFQILGLQAAQEPTDSISEDGPINTSSGKTPSEIAGIVVLVGTILVFLIPATDVLQFQPLTGVITELLRILAQVLVGVLVFGIGLYLANMTFNIVSSSGGAQARMVAQAARVAIIALVSAMALQQMGIATNIVNLAFGLLLGAIAVALALAFGFGGMDIAGEQVRKWLNNFESRR</sequence>
<dbReference type="HOGENOM" id="CLU_035789_1_0_3"/>
<feature type="transmembrane region" description="Helical" evidence="1">
    <location>
        <begin position="401"/>
        <end position="422"/>
    </location>
</feature>
<dbReference type="InterPro" id="IPR008910">
    <property type="entry name" value="MSC_TM_helix"/>
</dbReference>
<keyword evidence="1" id="KW-0472">Membrane</keyword>
<protein>
    <submittedName>
        <fullName evidence="2">Conserved TM helix repeat-containing protein</fullName>
    </submittedName>
</protein>
<dbReference type="Proteomes" id="UP000000268">
    <property type="component" value="Chromosome"/>
</dbReference>
<feature type="transmembrane region" description="Helical" evidence="1">
    <location>
        <begin position="295"/>
        <end position="317"/>
    </location>
</feature>
<feature type="transmembrane region" description="Helical" evidence="1">
    <location>
        <begin position="200"/>
        <end position="217"/>
    </location>
</feature>
<dbReference type="PANTHER" id="PTHR30221">
    <property type="entry name" value="SMALL-CONDUCTANCE MECHANOSENSITIVE CHANNEL"/>
    <property type="match status" value="1"/>
</dbReference>
<feature type="transmembrane region" description="Helical" evidence="1">
    <location>
        <begin position="434"/>
        <end position="455"/>
    </location>
</feature>
<dbReference type="InterPro" id="IPR045275">
    <property type="entry name" value="MscS_archaea/bacteria_type"/>
</dbReference>
<dbReference type="Pfam" id="PF05552">
    <property type="entry name" value="MS_channel_1st_1"/>
    <property type="match status" value="4"/>
</dbReference>
<keyword evidence="1" id="KW-1133">Transmembrane helix</keyword>
<feature type="transmembrane region" description="Helical" evidence="1">
    <location>
        <begin position="98"/>
        <end position="116"/>
    </location>
</feature>
<feature type="transmembrane region" description="Helical" evidence="1">
    <location>
        <begin position="332"/>
        <end position="349"/>
    </location>
</feature>
<feature type="transmembrane region" description="Helical" evidence="1">
    <location>
        <begin position="42"/>
        <end position="62"/>
    </location>
</feature>
<dbReference type="EMBL" id="CP000828">
    <property type="protein sequence ID" value="ABW27034.1"/>
    <property type="molecule type" value="Genomic_DNA"/>
</dbReference>